<dbReference type="GO" id="GO:0004222">
    <property type="term" value="F:metalloendopeptidase activity"/>
    <property type="evidence" value="ECO:0007669"/>
    <property type="project" value="TreeGrafter"/>
</dbReference>
<evidence type="ECO:0000313" key="4">
    <source>
        <dbReference type="Proteomes" id="UP000215595"/>
    </source>
</evidence>
<gene>
    <name evidence="3" type="ORF">B7Z01_10355</name>
</gene>
<sequence length="212" mass="22561">MRRPLPTPRSFLLHSSQTLALAGVAVLAMAMAPAVPQPDIQPGSLPELPPVTAVAEPAGPMTRMIAFEEPVRGFPINSRFGMRRLGGERGVRMHKGVDIAAPTGTAVYASAEGEVMRIGRQPDGYGNFIEVRHPNGMTTLYAHLSRIDVASGDRVLAGERVGLVGSTGYSTGPHLHFEVRRDGTQINPSRVVGETFEVEIDAPVPYASVAAS</sequence>
<dbReference type="Pfam" id="PF01551">
    <property type="entry name" value="Peptidase_M23"/>
    <property type="match status" value="1"/>
</dbReference>
<dbReference type="Proteomes" id="UP000215595">
    <property type="component" value="Unassembled WGS sequence"/>
</dbReference>
<keyword evidence="1" id="KW-0732">Signal</keyword>
<feature type="domain" description="M23ase beta-sheet core" evidence="2">
    <location>
        <begin position="92"/>
        <end position="188"/>
    </location>
</feature>
<protein>
    <submittedName>
        <fullName evidence="3">Peptidase M23</fullName>
    </submittedName>
</protein>
<dbReference type="SUPFAM" id="SSF51261">
    <property type="entry name" value="Duplicated hybrid motif"/>
    <property type="match status" value="1"/>
</dbReference>
<dbReference type="PANTHER" id="PTHR21666">
    <property type="entry name" value="PEPTIDASE-RELATED"/>
    <property type="match status" value="1"/>
</dbReference>
<accession>A0A258FL81</accession>
<dbReference type="PANTHER" id="PTHR21666:SF290">
    <property type="entry name" value="PEPTIDASE M23 DOMAIN PROTEIN"/>
    <property type="match status" value="1"/>
</dbReference>
<evidence type="ECO:0000256" key="1">
    <source>
        <dbReference type="SAM" id="SignalP"/>
    </source>
</evidence>
<proteinExistence type="predicted"/>
<evidence type="ECO:0000259" key="2">
    <source>
        <dbReference type="Pfam" id="PF01551"/>
    </source>
</evidence>
<feature type="signal peptide" evidence="1">
    <location>
        <begin position="1"/>
        <end position="30"/>
    </location>
</feature>
<dbReference type="InterPro" id="IPR016047">
    <property type="entry name" value="M23ase_b-sheet_dom"/>
</dbReference>
<feature type="chain" id="PRO_5012853109" evidence="1">
    <location>
        <begin position="31"/>
        <end position="212"/>
    </location>
</feature>
<comment type="caution">
    <text evidence="3">The sequence shown here is derived from an EMBL/GenBank/DDBJ whole genome shotgun (WGS) entry which is preliminary data.</text>
</comment>
<dbReference type="InterPro" id="IPR050570">
    <property type="entry name" value="Cell_wall_metabolism_enzyme"/>
</dbReference>
<reference evidence="3 4" key="1">
    <citation type="submission" date="2017-03" db="EMBL/GenBank/DDBJ databases">
        <title>Lifting the veil on microbial sulfur biogeochemistry in mining wastewaters.</title>
        <authorList>
            <person name="Kantor R.S."/>
            <person name="Colenbrander Nelson T."/>
            <person name="Marshall S."/>
            <person name="Bennett D."/>
            <person name="Apte S."/>
            <person name="Camacho D."/>
            <person name="Thomas B.C."/>
            <person name="Warren L.A."/>
            <person name="Banfield J.F."/>
        </authorList>
    </citation>
    <scope>NUCLEOTIDE SEQUENCE [LARGE SCALE GENOMIC DNA]</scope>
    <source>
        <strain evidence="3">32-69-9</strain>
    </source>
</reference>
<name>A0A258FL81_9CAUL</name>
<dbReference type="CDD" id="cd12797">
    <property type="entry name" value="M23_peptidase"/>
    <property type="match status" value="1"/>
</dbReference>
<dbReference type="EMBL" id="NCEB01000020">
    <property type="protein sequence ID" value="OYX32768.1"/>
    <property type="molecule type" value="Genomic_DNA"/>
</dbReference>
<dbReference type="AlphaFoldDB" id="A0A258FL81"/>
<dbReference type="InterPro" id="IPR011055">
    <property type="entry name" value="Dup_hybrid_motif"/>
</dbReference>
<organism evidence="3 4">
    <name type="scientific">Brevundimonas subvibrioides</name>
    <dbReference type="NCBI Taxonomy" id="74313"/>
    <lineage>
        <taxon>Bacteria</taxon>
        <taxon>Pseudomonadati</taxon>
        <taxon>Pseudomonadota</taxon>
        <taxon>Alphaproteobacteria</taxon>
        <taxon>Caulobacterales</taxon>
        <taxon>Caulobacteraceae</taxon>
        <taxon>Brevundimonas</taxon>
    </lineage>
</organism>
<evidence type="ECO:0000313" key="3">
    <source>
        <dbReference type="EMBL" id="OYX32768.1"/>
    </source>
</evidence>
<dbReference type="Gene3D" id="2.70.70.10">
    <property type="entry name" value="Glucose Permease (Domain IIA)"/>
    <property type="match status" value="1"/>
</dbReference>